<gene>
    <name evidence="4" type="ORF">H9661_04780</name>
</gene>
<proteinExistence type="predicted"/>
<organism evidence="4 5">
    <name type="scientific">Clostridium cibarium</name>
    <dbReference type="NCBI Taxonomy" id="2762247"/>
    <lineage>
        <taxon>Bacteria</taxon>
        <taxon>Bacillati</taxon>
        <taxon>Bacillota</taxon>
        <taxon>Clostridia</taxon>
        <taxon>Eubacteriales</taxon>
        <taxon>Clostridiaceae</taxon>
        <taxon>Clostridium</taxon>
    </lineage>
</organism>
<keyword evidence="4" id="KW-0378">Hydrolase</keyword>
<dbReference type="Pfam" id="PF13354">
    <property type="entry name" value="Beta-lactamase2"/>
    <property type="match status" value="1"/>
</dbReference>
<dbReference type="Proteomes" id="UP000627781">
    <property type="component" value="Unassembled WGS sequence"/>
</dbReference>
<dbReference type="EMBL" id="JACSRA010000005">
    <property type="protein sequence ID" value="MBD7910670.1"/>
    <property type="molecule type" value="Genomic_DNA"/>
</dbReference>
<keyword evidence="2" id="KW-1133">Transmembrane helix</keyword>
<keyword evidence="2" id="KW-0812">Transmembrane</keyword>
<dbReference type="Gene3D" id="3.40.710.10">
    <property type="entry name" value="DD-peptidase/beta-lactamase superfamily"/>
    <property type="match status" value="1"/>
</dbReference>
<dbReference type="SUPFAM" id="SSF56601">
    <property type="entry name" value="beta-lactamase/transpeptidase-like"/>
    <property type="match status" value="1"/>
</dbReference>
<comment type="caution">
    <text evidence="4">The sequence shown here is derived from an EMBL/GenBank/DDBJ whole genome shotgun (WGS) entry which is preliminary data.</text>
</comment>
<evidence type="ECO:0000259" key="3">
    <source>
        <dbReference type="Pfam" id="PF13354"/>
    </source>
</evidence>
<evidence type="ECO:0000256" key="1">
    <source>
        <dbReference type="SAM" id="MobiDB-lite"/>
    </source>
</evidence>
<dbReference type="GO" id="GO:0016787">
    <property type="term" value="F:hydrolase activity"/>
    <property type="evidence" value="ECO:0007669"/>
    <property type="project" value="UniProtKB-KW"/>
</dbReference>
<accession>A0ABR8PR60</accession>
<feature type="region of interest" description="Disordered" evidence="1">
    <location>
        <begin position="52"/>
        <end position="71"/>
    </location>
</feature>
<reference evidence="4 5" key="1">
    <citation type="submission" date="2020-08" db="EMBL/GenBank/DDBJ databases">
        <title>A Genomic Blueprint of the Chicken Gut Microbiome.</title>
        <authorList>
            <person name="Gilroy R."/>
            <person name="Ravi A."/>
            <person name="Getino M."/>
            <person name="Pursley I."/>
            <person name="Horton D.L."/>
            <person name="Alikhan N.-F."/>
            <person name="Baker D."/>
            <person name="Gharbi K."/>
            <person name="Hall N."/>
            <person name="Watson M."/>
            <person name="Adriaenssens E.M."/>
            <person name="Foster-Nyarko E."/>
            <person name="Jarju S."/>
            <person name="Secka A."/>
            <person name="Antonio M."/>
            <person name="Oren A."/>
            <person name="Chaudhuri R."/>
            <person name="La Ragione R.M."/>
            <person name="Hildebrand F."/>
            <person name="Pallen M.J."/>
        </authorList>
    </citation>
    <scope>NUCLEOTIDE SEQUENCE [LARGE SCALE GENOMIC DNA]</scope>
    <source>
        <strain evidence="4 5">Sa3CVN1</strain>
    </source>
</reference>
<evidence type="ECO:0000313" key="4">
    <source>
        <dbReference type="EMBL" id="MBD7910670.1"/>
    </source>
</evidence>
<dbReference type="PANTHER" id="PTHR35333">
    <property type="entry name" value="BETA-LACTAMASE"/>
    <property type="match status" value="1"/>
</dbReference>
<protein>
    <submittedName>
        <fullName evidence="4">Serine hydrolase</fullName>
    </submittedName>
</protein>
<evidence type="ECO:0000256" key="2">
    <source>
        <dbReference type="SAM" id="Phobius"/>
    </source>
</evidence>
<dbReference type="InterPro" id="IPR045155">
    <property type="entry name" value="Beta-lactam_cat"/>
</dbReference>
<keyword evidence="5" id="KW-1185">Reference proteome</keyword>
<sequence>MKHKKNGTYNKDYKQNDRSYRKIVIILISTIMISLSVSLLCFSKQVDTQGEENVEEHSNLNEEAEKESIRKKEEDIEISMQKINKISKKVSEIVGDKKESYGIFYYDINSGLQYTLNSDVGFHAASTIKVPIAMMIADKLDNNEITKDTKIKYEESDNCDGAGELQGRVSKGDEFPVIDLLKYMIEDSDNIATSMLKKSIGSVSSYIYNLTEISMIGESNFITPRQSGILLKKIYEKAEEDNNYRDIINLMLKTNTHDRLDKKIPKNMVAHKIGDYENYVNDIGVIYSERPYILCIYTKDVMEEGRENIADISKVIYDITLDKL</sequence>
<keyword evidence="2" id="KW-0472">Membrane</keyword>
<feature type="transmembrane region" description="Helical" evidence="2">
    <location>
        <begin position="20"/>
        <end position="40"/>
    </location>
</feature>
<dbReference type="RefSeq" id="WP_185966743.1">
    <property type="nucleotide sequence ID" value="NZ_JACSRA010000005.1"/>
</dbReference>
<dbReference type="PANTHER" id="PTHR35333:SF3">
    <property type="entry name" value="BETA-LACTAMASE-TYPE TRANSPEPTIDASE FOLD CONTAINING PROTEIN"/>
    <property type="match status" value="1"/>
</dbReference>
<evidence type="ECO:0000313" key="5">
    <source>
        <dbReference type="Proteomes" id="UP000627781"/>
    </source>
</evidence>
<name>A0ABR8PR60_9CLOT</name>
<dbReference type="InterPro" id="IPR012338">
    <property type="entry name" value="Beta-lactam/transpept-like"/>
</dbReference>
<feature type="domain" description="Beta-lactamase class A catalytic" evidence="3">
    <location>
        <begin position="102"/>
        <end position="298"/>
    </location>
</feature>
<dbReference type="InterPro" id="IPR000871">
    <property type="entry name" value="Beta-lactam_class-A"/>
</dbReference>